<dbReference type="Pfam" id="PF11716">
    <property type="entry name" value="MDMPI_N"/>
    <property type="match status" value="1"/>
</dbReference>
<reference evidence="4" key="1">
    <citation type="journal article" date="2019" name="Int. J. Syst. Evol. Microbiol.">
        <title>The Global Catalogue of Microorganisms (GCM) 10K type strain sequencing project: providing services to taxonomists for standard genome sequencing and annotation.</title>
        <authorList>
            <consortium name="The Broad Institute Genomics Platform"/>
            <consortium name="The Broad Institute Genome Sequencing Center for Infectious Disease"/>
            <person name="Wu L."/>
            <person name="Ma J."/>
        </authorList>
    </citation>
    <scope>NUCLEOTIDE SEQUENCE [LARGE SCALE GENOMIC DNA]</scope>
    <source>
        <strain evidence="4">JCM 13006</strain>
    </source>
</reference>
<name>A0ABP9EZQ1_9ACTN</name>
<evidence type="ECO:0000259" key="2">
    <source>
        <dbReference type="Pfam" id="PF11716"/>
    </source>
</evidence>
<gene>
    <name evidence="3" type="ORF">GCM10023235_77080</name>
</gene>
<dbReference type="Gene3D" id="3.30.1050.10">
    <property type="entry name" value="SCP2 sterol-binding domain"/>
    <property type="match status" value="1"/>
</dbReference>
<dbReference type="InterPro" id="IPR036527">
    <property type="entry name" value="SCP2_sterol-bd_dom_sf"/>
</dbReference>
<dbReference type="InterPro" id="IPR034660">
    <property type="entry name" value="DinB/YfiT-like"/>
</dbReference>
<dbReference type="SUPFAM" id="SSF55718">
    <property type="entry name" value="SCP-like"/>
    <property type="match status" value="1"/>
</dbReference>
<comment type="caution">
    <text evidence="3">The sequence shown here is derived from an EMBL/GenBank/DDBJ whole genome shotgun (WGS) entry which is preliminary data.</text>
</comment>
<dbReference type="Pfam" id="PF02036">
    <property type="entry name" value="SCP2"/>
    <property type="match status" value="1"/>
</dbReference>
<dbReference type="Gene3D" id="1.20.120.450">
    <property type="entry name" value="dinb family like domain"/>
    <property type="match status" value="1"/>
</dbReference>
<dbReference type="InterPro" id="IPR003033">
    <property type="entry name" value="SCP2_sterol-bd_dom"/>
</dbReference>
<dbReference type="EMBL" id="BAABIS010000001">
    <property type="protein sequence ID" value="GAA4884730.1"/>
    <property type="molecule type" value="Genomic_DNA"/>
</dbReference>
<dbReference type="RefSeq" id="WP_345701577.1">
    <property type="nucleotide sequence ID" value="NZ_BAABIS010000001.1"/>
</dbReference>
<dbReference type="InterPro" id="IPR017517">
    <property type="entry name" value="Maleyloyr_isom"/>
</dbReference>
<dbReference type="SUPFAM" id="SSF109854">
    <property type="entry name" value="DinB/YfiT-like putative metalloenzymes"/>
    <property type="match status" value="1"/>
</dbReference>
<evidence type="ECO:0000259" key="1">
    <source>
        <dbReference type="Pfam" id="PF02036"/>
    </source>
</evidence>
<dbReference type="InterPro" id="IPR024344">
    <property type="entry name" value="MDMPI_metal-binding"/>
</dbReference>
<feature type="domain" description="SCP2" evidence="1">
    <location>
        <begin position="190"/>
        <end position="257"/>
    </location>
</feature>
<evidence type="ECO:0000313" key="4">
    <source>
        <dbReference type="Proteomes" id="UP001501752"/>
    </source>
</evidence>
<evidence type="ECO:0000313" key="3">
    <source>
        <dbReference type="EMBL" id="GAA4884730.1"/>
    </source>
</evidence>
<sequence>MTLPNSRNSPAPAAPVVERSALFEAITAVGDAAVPLLGDRRGATPVPGATWTVAEAAAHLAMANELMAGLAAGEDRPYGDGTPASLAAANAASLAELPERDPAVLAADIARHAREFTAAAGRRSGTEPVVTPLGPMDLDTLGAYLLTHMLGHLYDIAVALGRPHPIDRRRVELTMPFLRTAMPLVVDARAAAGHSACYRLRVRGLGGFAVTFTDGAAEVGQEPPRRADCTILTEPVAFLLIALGRYTATDALTRGKVLAWGRRPWLAARFPSLFTAP</sequence>
<evidence type="ECO:0008006" key="5">
    <source>
        <dbReference type="Google" id="ProtNLM"/>
    </source>
</evidence>
<dbReference type="NCBIfam" id="TIGR03083">
    <property type="entry name" value="maleylpyruvate isomerase family mycothiol-dependent enzyme"/>
    <property type="match status" value="1"/>
</dbReference>
<accession>A0ABP9EZQ1</accession>
<keyword evidence="4" id="KW-1185">Reference proteome</keyword>
<organism evidence="3 4">
    <name type="scientific">Kitasatospora terrestris</name>
    <dbReference type="NCBI Taxonomy" id="258051"/>
    <lineage>
        <taxon>Bacteria</taxon>
        <taxon>Bacillati</taxon>
        <taxon>Actinomycetota</taxon>
        <taxon>Actinomycetes</taxon>
        <taxon>Kitasatosporales</taxon>
        <taxon>Streptomycetaceae</taxon>
        <taxon>Kitasatospora</taxon>
    </lineage>
</organism>
<protein>
    <recommendedName>
        <fullName evidence="5">Sterol-binding protein</fullName>
    </recommendedName>
</protein>
<proteinExistence type="predicted"/>
<feature type="domain" description="Mycothiol-dependent maleylpyruvate isomerase metal-binding" evidence="2">
    <location>
        <begin position="24"/>
        <end position="156"/>
    </location>
</feature>
<dbReference type="Proteomes" id="UP001501752">
    <property type="component" value="Unassembled WGS sequence"/>
</dbReference>